<feature type="compositionally biased region" description="Basic and acidic residues" evidence="1">
    <location>
        <begin position="229"/>
        <end position="270"/>
    </location>
</feature>
<dbReference type="EMBL" id="KZ824447">
    <property type="protein sequence ID" value="RAK99364.1"/>
    <property type="molecule type" value="Genomic_DNA"/>
</dbReference>
<evidence type="ECO:0000256" key="1">
    <source>
        <dbReference type="SAM" id="MobiDB-lite"/>
    </source>
</evidence>
<reference evidence="3 4" key="1">
    <citation type="submission" date="2018-02" db="EMBL/GenBank/DDBJ databases">
        <title>The genomes of Aspergillus section Nigri reveals drivers in fungal speciation.</title>
        <authorList>
            <consortium name="DOE Joint Genome Institute"/>
            <person name="Vesth T.C."/>
            <person name="Nybo J."/>
            <person name="Theobald S."/>
            <person name="Brandl J."/>
            <person name="Frisvad J.C."/>
            <person name="Nielsen K.F."/>
            <person name="Lyhne E.K."/>
            <person name="Kogle M.E."/>
            <person name="Kuo A."/>
            <person name="Riley R."/>
            <person name="Clum A."/>
            <person name="Nolan M."/>
            <person name="Lipzen A."/>
            <person name="Salamov A."/>
            <person name="Henrissat B."/>
            <person name="Wiebenga A."/>
            <person name="De vries R.P."/>
            <person name="Grigoriev I.V."/>
            <person name="Mortensen U.H."/>
            <person name="Andersen M.R."/>
            <person name="Baker S.E."/>
        </authorList>
    </citation>
    <scope>NUCLEOTIDE SEQUENCE [LARGE SCALE GENOMIC DNA]</scope>
    <source>
        <strain evidence="3 4">CBS 121593</strain>
    </source>
</reference>
<proteinExistence type="predicted"/>
<dbReference type="SUPFAM" id="SSF54928">
    <property type="entry name" value="RNA-binding domain, RBD"/>
    <property type="match status" value="1"/>
</dbReference>
<protein>
    <recommendedName>
        <fullName evidence="2">RRM domain-containing protein</fullName>
    </recommendedName>
</protein>
<dbReference type="InterPro" id="IPR035979">
    <property type="entry name" value="RBD_domain_sf"/>
</dbReference>
<accession>A0A395GW86</accession>
<dbReference type="InterPro" id="IPR012677">
    <property type="entry name" value="Nucleotide-bd_a/b_plait_sf"/>
</dbReference>
<dbReference type="GO" id="GO:0003723">
    <property type="term" value="F:RNA binding"/>
    <property type="evidence" value="ECO:0007669"/>
    <property type="project" value="InterPro"/>
</dbReference>
<dbReference type="AlphaFoldDB" id="A0A395GW86"/>
<name>A0A395GW86_9EURO</name>
<feature type="region of interest" description="Disordered" evidence="1">
    <location>
        <begin position="228"/>
        <end position="279"/>
    </location>
</feature>
<organism evidence="3 4">
    <name type="scientific">Aspergillus ibericus CBS 121593</name>
    <dbReference type="NCBI Taxonomy" id="1448316"/>
    <lineage>
        <taxon>Eukaryota</taxon>
        <taxon>Fungi</taxon>
        <taxon>Dikarya</taxon>
        <taxon>Ascomycota</taxon>
        <taxon>Pezizomycotina</taxon>
        <taxon>Eurotiomycetes</taxon>
        <taxon>Eurotiomycetidae</taxon>
        <taxon>Eurotiales</taxon>
        <taxon>Aspergillaceae</taxon>
        <taxon>Aspergillus</taxon>
        <taxon>Aspergillus subgen. Circumdati</taxon>
    </lineage>
</organism>
<sequence>MSAKSTPCGASSAATEYKGPFVLRPGDQSYQSPLVEYTPVSQGAPVLPYGYVTACGASIPPSMVPVYYQPYRFVCTVQNEHGQQPMEATYRSAYRPATVNEPQPEQFTNHLRRNSSQITDKNAQDRLDPVACIFVGNLPIWLPRKRLQVCVKSIFRNWGDCYVKVNLSPSNKLYNAFVQFTNVEHARQARAFARNPGIYLAGRHLRLETPNKIRSSMCGHPATMDEMGSLDREAHSTSVEEHCGSSEHSHEYQGKGKQVERTPEQQDERGMSSLTSQLLTEQDDPNVYYDVDAVERVLFGGAGRRPVVCLGAA</sequence>
<feature type="domain" description="RRM" evidence="2">
    <location>
        <begin position="132"/>
        <end position="208"/>
    </location>
</feature>
<dbReference type="OrthoDB" id="410044at2759"/>
<evidence type="ECO:0000259" key="2">
    <source>
        <dbReference type="SMART" id="SM00360"/>
    </source>
</evidence>
<dbReference type="InterPro" id="IPR000504">
    <property type="entry name" value="RRM_dom"/>
</dbReference>
<dbReference type="SMART" id="SM00360">
    <property type="entry name" value="RRM"/>
    <property type="match status" value="1"/>
</dbReference>
<dbReference type="STRING" id="1448316.A0A395GW86"/>
<dbReference type="Gene3D" id="3.30.70.330">
    <property type="match status" value="1"/>
</dbReference>
<dbReference type="VEuPathDB" id="FungiDB:BO80DRAFT_446651"/>
<dbReference type="RefSeq" id="XP_025573692.1">
    <property type="nucleotide sequence ID" value="XM_025721565.1"/>
</dbReference>
<evidence type="ECO:0000313" key="3">
    <source>
        <dbReference type="EMBL" id="RAK99364.1"/>
    </source>
</evidence>
<keyword evidence="4" id="KW-1185">Reference proteome</keyword>
<evidence type="ECO:0000313" key="4">
    <source>
        <dbReference type="Proteomes" id="UP000249402"/>
    </source>
</evidence>
<dbReference type="Proteomes" id="UP000249402">
    <property type="component" value="Unassembled WGS sequence"/>
</dbReference>
<dbReference type="GeneID" id="37226430"/>
<gene>
    <name evidence="3" type="ORF">BO80DRAFT_446651</name>
</gene>